<evidence type="ECO:0000256" key="1">
    <source>
        <dbReference type="ARBA" id="ARBA00022612"/>
    </source>
</evidence>
<dbReference type="EMBL" id="FTOQ01000016">
    <property type="protein sequence ID" value="SIT10409.1"/>
    <property type="molecule type" value="Genomic_DNA"/>
</dbReference>
<dbReference type="InterPro" id="IPR054613">
    <property type="entry name" value="Peptidase_S78_dom"/>
</dbReference>
<dbReference type="GO" id="GO:0008233">
    <property type="term" value="F:peptidase activity"/>
    <property type="evidence" value="ECO:0007669"/>
    <property type="project" value="UniProtKB-KW"/>
</dbReference>
<reference evidence="6" key="1">
    <citation type="submission" date="2017-01" db="EMBL/GenBank/DDBJ databases">
        <authorList>
            <person name="Varghese N."/>
            <person name="Submissions S."/>
        </authorList>
    </citation>
    <scope>NUCLEOTIDE SEQUENCE [LARGE SCALE GENOMIC DNA]</scope>
    <source>
        <strain evidence="6">DSM 29430</strain>
    </source>
</reference>
<feature type="domain" description="Prohead serine protease" evidence="4">
    <location>
        <begin position="41"/>
        <end position="160"/>
    </location>
</feature>
<dbReference type="GO" id="GO:0006508">
    <property type="term" value="P:proteolysis"/>
    <property type="evidence" value="ECO:0007669"/>
    <property type="project" value="UniProtKB-KW"/>
</dbReference>
<dbReference type="Proteomes" id="UP000186684">
    <property type="component" value="Unassembled WGS sequence"/>
</dbReference>
<proteinExistence type="predicted"/>
<accession>A0A1N7PJ40</accession>
<gene>
    <name evidence="5" type="ORF">SAMN05421759_11620</name>
</gene>
<keyword evidence="3" id="KW-0378">Hydrolase</keyword>
<dbReference type="RefSeq" id="WP_076450156.1">
    <property type="nucleotide sequence ID" value="NZ_FTOQ01000016.1"/>
</dbReference>
<evidence type="ECO:0000313" key="5">
    <source>
        <dbReference type="EMBL" id="SIT10409.1"/>
    </source>
</evidence>
<dbReference type="Pfam" id="PF25209">
    <property type="entry name" value="Phage_capsid_4"/>
    <property type="match status" value="1"/>
</dbReference>
<dbReference type="Pfam" id="PF04586">
    <property type="entry name" value="Peptidase_S78"/>
    <property type="match status" value="1"/>
</dbReference>
<evidence type="ECO:0000313" key="6">
    <source>
        <dbReference type="Proteomes" id="UP000186684"/>
    </source>
</evidence>
<keyword evidence="6" id="KW-1185">Reference proteome</keyword>
<dbReference type="OrthoDB" id="9806592at2"/>
<name>A0A1N7PJ40_9RHOB</name>
<keyword evidence="2 5" id="KW-0645">Protease</keyword>
<dbReference type="NCBIfam" id="NF045541">
    <property type="entry name" value="scaf_prot_MCP2"/>
    <property type="match status" value="1"/>
</dbReference>
<sequence>MLEDILTRSAEVRMNSFDPETRTFSAVIATAHAVARRDAQGPYLEILPPDAFDLAAQNLPVLDSHNTRTVRAVLGRTVSVRRADAAIEADMRLSSAEDVAPVGQRIADGTLSGVSIGYRVAGWTIGKRGAMRTKTAKRITLSEVTLTSNPADPNAAVRHQEEADVPKDTQTTDRGALIQRVRAAHNLPEDWATRMEEAGEELTDDEVREFGREEAVAARATRTAPTIRTVAPQNEDPAVIATRQTEALACRMAGDAPSDDARAYMGLGLEDLARDALTRAGERVGMMGREELMTRAMHGTSDFPELLTGAGNRVLMNAYQRAESVLKTLARQRTASDFRALSILKVAEFSGLQKVSEHGEIKAMTTGETKEGYSLETFGGMFSLTRKAIINDDLGAFGRWAEMMGSAAAETEAAQLMGLLTANSGGGVKLSDGKNLFHADHGNFAGTGVALGSAGVEGALDEARLAMRTQKGLDGKTPVNVRPKYLLVGPEAESAAEKLLASIYPATTDDVNVYATKLSLLVEPRITGQQWWVFGDPATAPVLEYAYLSSAPGPQLASRDGWETLGREFRVVLDFGCGAVDHRGAFRNAGA</sequence>
<evidence type="ECO:0000259" key="4">
    <source>
        <dbReference type="Pfam" id="PF04586"/>
    </source>
</evidence>
<dbReference type="AlphaFoldDB" id="A0A1N7PJ40"/>
<protein>
    <submittedName>
        <fullName evidence="5">Phage prohead protease, HK97 family</fullName>
    </submittedName>
</protein>
<organism evidence="5 6">
    <name type="scientific">Roseivivax lentus</name>
    <dbReference type="NCBI Taxonomy" id="633194"/>
    <lineage>
        <taxon>Bacteria</taxon>
        <taxon>Pseudomonadati</taxon>
        <taxon>Pseudomonadota</taxon>
        <taxon>Alphaproteobacteria</taxon>
        <taxon>Rhodobacterales</taxon>
        <taxon>Roseobacteraceae</taxon>
        <taxon>Roseivivax</taxon>
    </lineage>
</organism>
<evidence type="ECO:0000256" key="3">
    <source>
        <dbReference type="ARBA" id="ARBA00022801"/>
    </source>
</evidence>
<keyword evidence="1" id="KW-1188">Viral release from host cell</keyword>
<evidence type="ECO:0000256" key="2">
    <source>
        <dbReference type="ARBA" id="ARBA00022670"/>
    </source>
</evidence>
<dbReference type="STRING" id="633194.SAMN05421759_11620"/>